<keyword evidence="2" id="KW-1185">Reference proteome</keyword>
<accession>A0ACD3REL6</accession>
<gene>
    <name evidence="1" type="ORF">E3U43_001658</name>
</gene>
<organism evidence="1 2">
    <name type="scientific">Larimichthys crocea</name>
    <name type="common">Large yellow croaker</name>
    <name type="synonym">Pseudosciaena crocea</name>
    <dbReference type="NCBI Taxonomy" id="215358"/>
    <lineage>
        <taxon>Eukaryota</taxon>
        <taxon>Metazoa</taxon>
        <taxon>Chordata</taxon>
        <taxon>Craniata</taxon>
        <taxon>Vertebrata</taxon>
        <taxon>Euteleostomi</taxon>
        <taxon>Actinopterygii</taxon>
        <taxon>Neopterygii</taxon>
        <taxon>Teleostei</taxon>
        <taxon>Neoteleostei</taxon>
        <taxon>Acanthomorphata</taxon>
        <taxon>Eupercaria</taxon>
        <taxon>Sciaenidae</taxon>
        <taxon>Larimichthys</taxon>
    </lineage>
</organism>
<protein>
    <submittedName>
        <fullName evidence="1">Uncharacterized protein</fullName>
    </submittedName>
</protein>
<sequence>MHAVPFLSEEIAAVATSRPPPSASARQPQERWLDSREASILQPRQSRLHRWLRGGPRGQDATVCHASPQWTVRGRRRGPSAGD</sequence>
<comment type="caution">
    <text evidence="1">The sequence shown here is derived from an EMBL/GenBank/DDBJ whole genome shotgun (WGS) entry which is preliminary data.</text>
</comment>
<reference evidence="1" key="1">
    <citation type="submission" date="2018-11" db="EMBL/GenBank/DDBJ databases">
        <title>The sequence and de novo assembly of Larimichthys crocea genome using PacBio and Hi-C technologies.</title>
        <authorList>
            <person name="Xu P."/>
            <person name="Chen B."/>
            <person name="Zhou Z."/>
            <person name="Ke Q."/>
            <person name="Wu Y."/>
            <person name="Bai H."/>
            <person name="Pu F."/>
        </authorList>
    </citation>
    <scope>NUCLEOTIDE SEQUENCE</scope>
    <source>
        <tissue evidence="1">Muscle</tissue>
    </source>
</reference>
<proteinExistence type="predicted"/>
<dbReference type="EMBL" id="CM011680">
    <property type="protein sequence ID" value="TMS17589.1"/>
    <property type="molecule type" value="Genomic_DNA"/>
</dbReference>
<dbReference type="Proteomes" id="UP000793456">
    <property type="component" value="Chromosome VII"/>
</dbReference>
<name>A0ACD3REL6_LARCR</name>
<evidence type="ECO:0000313" key="2">
    <source>
        <dbReference type="Proteomes" id="UP000793456"/>
    </source>
</evidence>
<evidence type="ECO:0000313" key="1">
    <source>
        <dbReference type="EMBL" id="TMS17589.1"/>
    </source>
</evidence>